<proteinExistence type="inferred from homology"/>
<dbReference type="InterPro" id="IPR004044">
    <property type="entry name" value="KH_dom_type_2"/>
</dbReference>
<comment type="caution">
    <text evidence="11">The sequence shown here is derived from an EMBL/GenBank/DDBJ whole genome shotgun (WGS) entry which is preliminary data.</text>
</comment>
<dbReference type="SUPFAM" id="SSF54821">
    <property type="entry name" value="Ribosomal protein S3 C-terminal domain"/>
    <property type="match status" value="1"/>
</dbReference>
<evidence type="ECO:0000256" key="8">
    <source>
        <dbReference type="RuleBase" id="RU003624"/>
    </source>
</evidence>
<dbReference type="EMBL" id="BMPG01000001">
    <property type="protein sequence ID" value="GGL50660.1"/>
    <property type="molecule type" value="Genomic_DNA"/>
</dbReference>
<dbReference type="Gene3D" id="3.30.1140.32">
    <property type="entry name" value="Ribosomal protein S3, C-terminal domain"/>
    <property type="match status" value="1"/>
</dbReference>
<comment type="function">
    <text evidence="7">Binds the lower part of the 30S subunit head.</text>
</comment>
<evidence type="ECO:0000259" key="10">
    <source>
        <dbReference type="PROSITE" id="PS50823"/>
    </source>
</evidence>
<comment type="subunit">
    <text evidence="2 7">Part of the 30S ribosomal subunit.</text>
</comment>
<comment type="similarity">
    <text evidence="1 7 8">Belongs to the universal ribosomal protein uS3 family.</text>
</comment>
<evidence type="ECO:0000256" key="7">
    <source>
        <dbReference type="HAMAP-Rule" id="MF_01309"/>
    </source>
</evidence>
<dbReference type="InterPro" id="IPR005703">
    <property type="entry name" value="Ribosomal_uS3_euk/arc"/>
</dbReference>
<evidence type="ECO:0000256" key="1">
    <source>
        <dbReference type="ARBA" id="ARBA00010761"/>
    </source>
</evidence>
<dbReference type="PROSITE" id="PS00548">
    <property type="entry name" value="RIBOSOMAL_S3"/>
    <property type="match status" value="1"/>
</dbReference>
<evidence type="ECO:0000313" key="12">
    <source>
        <dbReference type="Proteomes" id="UP000607197"/>
    </source>
</evidence>
<dbReference type="InterPro" id="IPR001351">
    <property type="entry name" value="Ribosomal_uS3_C"/>
</dbReference>
<dbReference type="GO" id="GO:0006412">
    <property type="term" value="P:translation"/>
    <property type="evidence" value="ECO:0007669"/>
    <property type="project" value="UniProtKB-UniRule"/>
</dbReference>
<dbReference type="InterPro" id="IPR027488">
    <property type="entry name" value="Ribosomal_uS3_arc"/>
</dbReference>
<evidence type="ECO:0000256" key="6">
    <source>
        <dbReference type="ARBA" id="ARBA00023274"/>
    </source>
</evidence>
<evidence type="ECO:0000256" key="9">
    <source>
        <dbReference type="SAM" id="MobiDB-lite"/>
    </source>
</evidence>
<dbReference type="InterPro" id="IPR004087">
    <property type="entry name" value="KH_dom"/>
</dbReference>
<feature type="compositionally biased region" description="Acidic residues" evidence="9">
    <location>
        <begin position="242"/>
        <end position="251"/>
    </location>
</feature>
<dbReference type="PROSITE" id="PS50823">
    <property type="entry name" value="KH_TYPE_2"/>
    <property type="match status" value="1"/>
</dbReference>
<dbReference type="InterPro" id="IPR018280">
    <property type="entry name" value="Ribosomal_uS3_CS"/>
</dbReference>
<dbReference type="Pfam" id="PF00189">
    <property type="entry name" value="Ribosomal_S3_C"/>
    <property type="match status" value="1"/>
</dbReference>
<dbReference type="CDD" id="cd02411">
    <property type="entry name" value="KH-II_30S_S3_arch"/>
    <property type="match status" value="1"/>
</dbReference>
<reference evidence="11" key="1">
    <citation type="journal article" date="2014" name="Int. J. Syst. Evol. Microbiol.">
        <title>Complete genome sequence of Corynebacterium casei LMG S-19264T (=DSM 44701T), isolated from a smear-ripened cheese.</title>
        <authorList>
            <consortium name="US DOE Joint Genome Institute (JGI-PGF)"/>
            <person name="Walter F."/>
            <person name="Albersmeier A."/>
            <person name="Kalinowski J."/>
            <person name="Ruckert C."/>
        </authorList>
    </citation>
    <scope>NUCLEOTIDE SEQUENCE</scope>
    <source>
        <strain evidence="11">JCM 19596</strain>
    </source>
</reference>
<dbReference type="InterPro" id="IPR015946">
    <property type="entry name" value="KH_dom-like_a/b"/>
</dbReference>
<evidence type="ECO:0000256" key="5">
    <source>
        <dbReference type="ARBA" id="ARBA00022980"/>
    </source>
</evidence>
<organism evidence="11 12">
    <name type="scientific">Halocalculus aciditolerans</name>
    <dbReference type="NCBI Taxonomy" id="1383812"/>
    <lineage>
        <taxon>Archaea</taxon>
        <taxon>Methanobacteriati</taxon>
        <taxon>Methanobacteriota</taxon>
        <taxon>Stenosarchaea group</taxon>
        <taxon>Halobacteria</taxon>
        <taxon>Halobacteriales</taxon>
        <taxon>Halobacteriaceae</taxon>
        <taxon>Halocalculus</taxon>
    </lineage>
</organism>
<dbReference type="PROSITE" id="PS50084">
    <property type="entry name" value="KH_TYPE_1"/>
    <property type="match status" value="1"/>
</dbReference>
<dbReference type="Pfam" id="PF07650">
    <property type="entry name" value="KH_2"/>
    <property type="match status" value="1"/>
</dbReference>
<reference evidence="11" key="2">
    <citation type="submission" date="2020-09" db="EMBL/GenBank/DDBJ databases">
        <authorList>
            <person name="Sun Q."/>
            <person name="Ohkuma M."/>
        </authorList>
    </citation>
    <scope>NUCLEOTIDE SEQUENCE</scope>
    <source>
        <strain evidence="11">JCM 19596</strain>
    </source>
</reference>
<evidence type="ECO:0000256" key="3">
    <source>
        <dbReference type="ARBA" id="ARBA00022730"/>
    </source>
</evidence>
<dbReference type="PANTHER" id="PTHR11760">
    <property type="entry name" value="30S/40S RIBOSOMAL PROTEIN S3"/>
    <property type="match status" value="1"/>
</dbReference>
<dbReference type="InterPro" id="IPR036419">
    <property type="entry name" value="Ribosomal_S3_C_sf"/>
</dbReference>
<name>A0A830F8V0_9EURY</name>
<dbReference type="SUPFAM" id="SSF54814">
    <property type="entry name" value="Prokaryotic type KH domain (KH-domain type II)"/>
    <property type="match status" value="1"/>
</dbReference>
<keyword evidence="4 7" id="KW-0694">RNA-binding</keyword>
<feature type="compositionally biased region" description="Acidic residues" evidence="9">
    <location>
        <begin position="210"/>
        <end position="230"/>
    </location>
</feature>
<feature type="compositionally biased region" description="Low complexity" evidence="9">
    <location>
        <begin position="231"/>
        <end position="241"/>
    </location>
</feature>
<keyword evidence="12" id="KW-1185">Reference proteome</keyword>
<sequence>MADELEFIEEGLQRSQINEFFAEELGRAGYGGMDVAHTPMGTQIVLHAEKPGMVIGKGGKNIRKVTRQLEERFDLEDPQIDVQEVEEPDLNAQIVADRLANALERGWYFRKAGHTTIDRIMESGALGAEIVLSGKVTGARSRVEKFNRGYIKHNGEPAEEIVDHGQGVAVMKLGTIGVNVKIIPPNAELPDDFEIDEEADISDLVVDEEEAGESVEELLEGEPAEDEAADAAEAADVAQEAIAEEEFEAEEGASPTSPPDSEEAVEEALDELEAEVEADAEDVDEEDFDDVEAGAAEEADELLEEMEGEEEEETEE</sequence>
<feature type="compositionally biased region" description="Acidic residues" evidence="9">
    <location>
        <begin position="260"/>
        <end position="316"/>
    </location>
</feature>
<dbReference type="NCBIfam" id="TIGR01008">
    <property type="entry name" value="uS3_euk_arch"/>
    <property type="match status" value="1"/>
</dbReference>
<dbReference type="InterPro" id="IPR009019">
    <property type="entry name" value="KH_sf_prok-type"/>
</dbReference>
<feature type="region of interest" description="Disordered" evidence="9">
    <location>
        <begin position="210"/>
        <end position="316"/>
    </location>
</feature>
<dbReference type="FunFam" id="3.30.300.20:FF:000001">
    <property type="entry name" value="30S ribosomal protein S3"/>
    <property type="match status" value="1"/>
</dbReference>
<keyword evidence="6 7" id="KW-0687">Ribonucleoprotein</keyword>
<dbReference type="AlphaFoldDB" id="A0A830F8V0"/>
<dbReference type="FunFam" id="3.30.1140.32:FF:000012">
    <property type="entry name" value="30S ribosomal protein S3"/>
    <property type="match status" value="1"/>
</dbReference>
<dbReference type="GO" id="GO:0019843">
    <property type="term" value="F:rRNA binding"/>
    <property type="evidence" value="ECO:0007669"/>
    <property type="project" value="UniProtKB-UniRule"/>
</dbReference>
<accession>A0A830F8V0</accession>
<feature type="domain" description="KH type-2" evidence="10">
    <location>
        <begin position="17"/>
        <end position="86"/>
    </location>
</feature>
<dbReference type="Proteomes" id="UP000607197">
    <property type="component" value="Unassembled WGS sequence"/>
</dbReference>
<dbReference type="Gene3D" id="3.30.300.20">
    <property type="match status" value="1"/>
</dbReference>
<evidence type="ECO:0000313" key="11">
    <source>
        <dbReference type="EMBL" id="GGL50660.1"/>
    </source>
</evidence>
<keyword evidence="5 7" id="KW-0689">Ribosomal protein</keyword>
<evidence type="ECO:0000256" key="4">
    <source>
        <dbReference type="ARBA" id="ARBA00022884"/>
    </source>
</evidence>
<dbReference type="OrthoDB" id="9126at2157"/>
<gene>
    <name evidence="7" type="primary">rps3</name>
    <name evidence="11" type="ORF">GCM10009039_06100</name>
</gene>
<dbReference type="NCBIfam" id="NF003219">
    <property type="entry name" value="PRK04191.1"/>
    <property type="match status" value="1"/>
</dbReference>
<dbReference type="RefSeq" id="WP_188975712.1">
    <property type="nucleotide sequence ID" value="NZ_BMPG01000001.1"/>
</dbReference>
<dbReference type="GO" id="GO:0022627">
    <property type="term" value="C:cytosolic small ribosomal subunit"/>
    <property type="evidence" value="ECO:0007669"/>
    <property type="project" value="UniProtKB-UniRule"/>
</dbReference>
<dbReference type="PANTHER" id="PTHR11760:SF32">
    <property type="entry name" value="SMALL RIBOSOMAL SUBUNIT PROTEIN US3"/>
    <property type="match status" value="1"/>
</dbReference>
<dbReference type="SMART" id="SM00322">
    <property type="entry name" value="KH"/>
    <property type="match status" value="1"/>
</dbReference>
<dbReference type="GO" id="GO:0003735">
    <property type="term" value="F:structural constituent of ribosome"/>
    <property type="evidence" value="ECO:0007669"/>
    <property type="project" value="UniProtKB-UniRule"/>
</dbReference>
<evidence type="ECO:0000256" key="2">
    <source>
        <dbReference type="ARBA" id="ARBA00011458"/>
    </source>
</evidence>
<dbReference type="InterPro" id="IPR057258">
    <property type="entry name" value="Ribosomal_uS3"/>
</dbReference>
<protein>
    <recommendedName>
        <fullName evidence="7">Small ribosomal subunit protein uS3</fullName>
    </recommendedName>
</protein>
<dbReference type="HAMAP" id="MF_01309_A">
    <property type="entry name" value="Ribosomal_uS3_A"/>
    <property type="match status" value="1"/>
</dbReference>
<keyword evidence="3 7" id="KW-0699">rRNA-binding</keyword>